<feature type="chain" id="PRO_5038350085" description="Copper chaperone PCu(A)C" evidence="2">
    <location>
        <begin position="19"/>
        <end position="174"/>
    </location>
</feature>
<name>A0A7W8VGY4_9ACTN</name>
<comment type="caution">
    <text evidence="3">The sequence shown here is derived from an EMBL/GenBank/DDBJ whole genome shotgun (WGS) entry which is preliminary data.</text>
</comment>
<organism evidence="3 4">
    <name type="scientific">Nocardiopsis composta</name>
    <dbReference type="NCBI Taxonomy" id="157465"/>
    <lineage>
        <taxon>Bacteria</taxon>
        <taxon>Bacillati</taxon>
        <taxon>Actinomycetota</taxon>
        <taxon>Actinomycetes</taxon>
        <taxon>Streptosporangiales</taxon>
        <taxon>Nocardiopsidaceae</taxon>
        <taxon>Nocardiopsis</taxon>
    </lineage>
</organism>
<feature type="region of interest" description="Disordered" evidence="1">
    <location>
        <begin position="150"/>
        <end position="174"/>
    </location>
</feature>
<dbReference type="RefSeq" id="WP_184398579.1">
    <property type="nucleotide sequence ID" value="NZ_BAAAJD010000151.1"/>
</dbReference>
<dbReference type="Proteomes" id="UP000572635">
    <property type="component" value="Unassembled WGS sequence"/>
</dbReference>
<evidence type="ECO:0000256" key="1">
    <source>
        <dbReference type="SAM" id="MobiDB-lite"/>
    </source>
</evidence>
<sequence>MPAAIARTAAGAAAAALAAALLAGCSGGAPEITATGATVRVPSNPGVTAGYLTVENTGGADDILTGVATDAAEEVQMHATVEEDGTTSMEQRYEVPIRAGESVEFASGGLHLMLMEPGELEAGDTVRLTLSFAESDDVTVEAEVEDVMGGAGEDHSEHQDMDGMEDMDHSGHGG</sequence>
<dbReference type="InterPro" id="IPR036182">
    <property type="entry name" value="PCuAC_sf"/>
</dbReference>
<keyword evidence="2" id="KW-0732">Signal</keyword>
<dbReference type="PROSITE" id="PS51257">
    <property type="entry name" value="PROKAR_LIPOPROTEIN"/>
    <property type="match status" value="1"/>
</dbReference>
<dbReference type="SUPFAM" id="SSF110087">
    <property type="entry name" value="DR1885-like metal-binding protein"/>
    <property type="match status" value="1"/>
</dbReference>
<evidence type="ECO:0000313" key="3">
    <source>
        <dbReference type="EMBL" id="MBB5435638.1"/>
    </source>
</evidence>
<feature type="compositionally biased region" description="Basic and acidic residues" evidence="1">
    <location>
        <begin position="152"/>
        <end position="174"/>
    </location>
</feature>
<keyword evidence="4" id="KW-1185">Reference proteome</keyword>
<evidence type="ECO:0000313" key="4">
    <source>
        <dbReference type="Proteomes" id="UP000572635"/>
    </source>
</evidence>
<dbReference type="InterPro" id="IPR007410">
    <property type="entry name" value="LpqE-like"/>
</dbReference>
<dbReference type="AlphaFoldDB" id="A0A7W8VGY4"/>
<proteinExistence type="predicted"/>
<dbReference type="PANTHER" id="PTHR36302">
    <property type="entry name" value="BLR7088 PROTEIN"/>
    <property type="match status" value="1"/>
</dbReference>
<evidence type="ECO:0008006" key="5">
    <source>
        <dbReference type="Google" id="ProtNLM"/>
    </source>
</evidence>
<dbReference type="InterPro" id="IPR058248">
    <property type="entry name" value="Lxx211020-like"/>
</dbReference>
<gene>
    <name evidence="3" type="ORF">HDA36_005786</name>
</gene>
<protein>
    <recommendedName>
        <fullName evidence="5">Copper chaperone PCu(A)C</fullName>
    </recommendedName>
</protein>
<dbReference type="Gene3D" id="2.60.40.1890">
    <property type="entry name" value="PCu(A)C copper chaperone"/>
    <property type="match status" value="1"/>
</dbReference>
<evidence type="ECO:0000256" key="2">
    <source>
        <dbReference type="SAM" id="SignalP"/>
    </source>
</evidence>
<dbReference type="PANTHER" id="PTHR36302:SF1">
    <property type="entry name" value="COPPER CHAPERONE PCU(A)C"/>
    <property type="match status" value="1"/>
</dbReference>
<reference evidence="3 4" key="1">
    <citation type="submission" date="2020-08" db="EMBL/GenBank/DDBJ databases">
        <title>Sequencing the genomes of 1000 actinobacteria strains.</title>
        <authorList>
            <person name="Klenk H.-P."/>
        </authorList>
    </citation>
    <scope>NUCLEOTIDE SEQUENCE [LARGE SCALE GENOMIC DNA]</scope>
    <source>
        <strain evidence="3 4">DSM 44551</strain>
    </source>
</reference>
<dbReference type="Pfam" id="PF04314">
    <property type="entry name" value="PCuAC"/>
    <property type="match status" value="1"/>
</dbReference>
<accession>A0A7W8VGY4</accession>
<feature type="signal peptide" evidence="2">
    <location>
        <begin position="1"/>
        <end position="18"/>
    </location>
</feature>
<dbReference type="EMBL" id="JACHDB010000002">
    <property type="protein sequence ID" value="MBB5435638.1"/>
    <property type="molecule type" value="Genomic_DNA"/>
</dbReference>